<organism evidence="2 3">
    <name type="scientific">Pseudomassariella vexata</name>
    <dbReference type="NCBI Taxonomy" id="1141098"/>
    <lineage>
        <taxon>Eukaryota</taxon>
        <taxon>Fungi</taxon>
        <taxon>Dikarya</taxon>
        <taxon>Ascomycota</taxon>
        <taxon>Pezizomycotina</taxon>
        <taxon>Sordariomycetes</taxon>
        <taxon>Xylariomycetidae</taxon>
        <taxon>Amphisphaeriales</taxon>
        <taxon>Pseudomassariaceae</taxon>
        <taxon>Pseudomassariella</taxon>
    </lineage>
</organism>
<dbReference type="GeneID" id="63770282"/>
<accession>A0A1Y2E3J7</accession>
<gene>
    <name evidence="2" type="ORF">BCR38DRAFT_197622</name>
</gene>
<dbReference type="OrthoDB" id="5386682at2759"/>
<dbReference type="PANTHER" id="PTHR24148">
    <property type="entry name" value="ANKYRIN REPEAT DOMAIN-CONTAINING PROTEIN 39 HOMOLOG-RELATED"/>
    <property type="match status" value="1"/>
</dbReference>
<name>A0A1Y2E3J7_9PEZI</name>
<protein>
    <recommendedName>
        <fullName evidence="4">Heterokaryon incompatibility domain-containing protein</fullName>
    </recommendedName>
</protein>
<dbReference type="InterPro" id="IPR052895">
    <property type="entry name" value="HetReg/Transcr_Mod"/>
</dbReference>
<comment type="caution">
    <text evidence="2">The sequence shown here is derived from an EMBL/GenBank/DDBJ whole genome shotgun (WGS) entry which is preliminary data.</text>
</comment>
<evidence type="ECO:0000313" key="3">
    <source>
        <dbReference type="Proteomes" id="UP000193689"/>
    </source>
</evidence>
<proteinExistence type="predicted"/>
<dbReference type="RefSeq" id="XP_040716597.1">
    <property type="nucleotide sequence ID" value="XM_040854070.1"/>
</dbReference>
<dbReference type="Proteomes" id="UP000193689">
    <property type="component" value="Unassembled WGS sequence"/>
</dbReference>
<dbReference type="InParanoid" id="A0A1Y2E3J7"/>
<sequence length="189" mass="20569">MLTACWCGSGDESVKSAGNVTSSPCAGEKRVSSTNRAQETKPGLLGTTTVNYPSMGSTRQSAEQAWLKRTWVIQETVMAKKALVICDQEEPSWARLMQVIHTVRFAPHLKTIGNARMSTPQIIQPSTNVGGFGRAVVDSHWGGLLTRFRGCEATDSRDNVHALLGMTDRSVTPDYTSQLQRYSPIGPVT</sequence>
<dbReference type="AlphaFoldDB" id="A0A1Y2E3J7"/>
<evidence type="ECO:0000313" key="2">
    <source>
        <dbReference type="EMBL" id="ORY65445.1"/>
    </source>
</evidence>
<reference evidence="2 3" key="1">
    <citation type="submission" date="2016-07" db="EMBL/GenBank/DDBJ databases">
        <title>Pervasive Adenine N6-methylation of Active Genes in Fungi.</title>
        <authorList>
            <consortium name="DOE Joint Genome Institute"/>
            <person name="Mondo S.J."/>
            <person name="Dannebaum R.O."/>
            <person name="Kuo R.C."/>
            <person name="Labutti K."/>
            <person name="Haridas S."/>
            <person name="Kuo A."/>
            <person name="Salamov A."/>
            <person name="Ahrendt S.R."/>
            <person name="Lipzen A."/>
            <person name="Sullivan W."/>
            <person name="Andreopoulos W.B."/>
            <person name="Clum A."/>
            <person name="Lindquist E."/>
            <person name="Daum C."/>
            <person name="Ramamoorthy G.K."/>
            <person name="Gryganskyi A."/>
            <person name="Culley D."/>
            <person name="Magnuson J.K."/>
            <person name="James T.Y."/>
            <person name="O'Malley M.A."/>
            <person name="Stajich J.E."/>
            <person name="Spatafora J.W."/>
            <person name="Visel A."/>
            <person name="Grigoriev I.V."/>
        </authorList>
    </citation>
    <scope>NUCLEOTIDE SEQUENCE [LARGE SCALE GENOMIC DNA]</scope>
    <source>
        <strain evidence="2 3">CBS 129021</strain>
    </source>
</reference>
<dbReference type="PANTHER" id="PTHR24148:SF73">
    <property type="entry name" value="HET DOMAIN PROTEIN (AFU_ORTHOLOGUE AFUA_8G01020)"/>
    <property type="match status" value="1"/>
</dbReference>
<dbReference type="EMBL" id="MCFJ01000006">
    <property type="protein sequence ID" value="ORY65445.1"/>
    <property type="molecule type" value="Genomic_DNA"/>
</dbReference>
<feature type="region of interest" description="Disordered" evidence="1">
    <location>
        <begin position="1"/>
        <end position="53"/>
    </location>
</feature>
<keyword evidence="3" id="KW-1185">Reference proteome</keyword>
<evidence type="ECO:0000256" key="1">
    <source>
        <dbReference type="SAM" id="MobiDB-lite"/>
    </source>
</evidence>
<evidence type="ECO:0008006" key="4">
    <source>
        <dbReference type="Google" id="ProtNLM"/>
    </source>
</evidence>